<keyword evidence="1" id="KW-0347">Helicase</keyword>
<gene>
    <name evidence="1" type="ORF">O0236_003920</name>
</gene>
<evidence type="ECO:0000313" key="2">
    <source>
        <dbReference type="Proteomes" id="UP001149860"/>
    </source>
</evidence>
<organism evidence="1 2">
    <name type="scientific">Lentilactobacillus terminaliae</name>
    <dbReference type="NCBI Taxonomy" id="3003483"/>
    <lineage>
        <taxon>Bacteria</taxon>
        <taxon>Bacillati</taxon>
        <taxon>Bacillota</taxon>
        <taxon>Bacilli</taxon>
        <taxon>Lactobacillales</taxon>
        <taxon>Lactobacillaceae</taxon>
        <taxon>Lentilactobacillus</taxon>
    </lineage>
</organism>
<name>A0ACD5DH42_9LACO</name>
<keyword evidence="1" id="KW-0067">ATP-binding</keyword>
<sequence length="368" mass="41399">MDTLSKLATVREPNQFEKIDCPLQWDGQLTNDQQRCSNKIKQVIQTNGYHLLWAVTGAGKTEMLFAGIAQALAEGKRVALASPRIDVINELLPRFKAAFPRTDICLLHGQVETGYRYCQLTICTTHQLMKFYRAFDVLVIDEVDVFPYAGNKMLHYAADKAIKTNACQLYLTATPDDILMKQIKNKQIGVSYLPRRYHGFPLPEITTVKIKKMRTLIEKRKLPKTIIEKIAQIIDTQALLIFVPKIADLASVAETLKRANPNWRSTTVYSADPERIEKVQMMRDGKLDFLITTTILERGVTFKNLSVIVISADNDIFSASSLVQIAGRVGRNAAFPTGKVIFYIEQINSSIKSAQAQIKKMNGMANVD</sequence>
<proteinExistence type="predicted"/>
<accession>A0ACD5DH42</accession>
<dbReference type="Proteomes" id="UP001149860">
    <property type="component" value="Chromosome"/>
</dbReference>
<dbReference type="EMBL" id="CP168151">
    <property type="protein sequence ID" value="XFD40458.1"/>
    <property type="molecule type" value="Genomic_DNA"/>
</dbReference>
<keyword evidence="1" id="KW-0378">Hydrolase</keyword>
<reference evidence="1" key="1">
    <citation type="submission" date="2024-08" db="EMBL/GenBank/DDBJ databases">
        <title>Lentilactobacillus sp. nov., isolated from tree bark.</title>
        <authorList>
            <person name="Phuengjayaem S."/>
            <person name="Tanasupawat S."/>
        </authorList>
    </citation>
    <scope>NUCLEOTIDE SEQUENCE</scope>
    <source>
        <strain evidence="1">SPB1-3</strain>
    </source>
</reference>
<evidence type="ECO:0000313" key="1">
    <source>
        <dbReference type="EMBL" id="XFD40458.1"/>
    </source>
</evidence>
<keyword evidence="1" id="KW-0547">Nucleotide-binding</keyword>
<protein>
    <submittedName>
        <fullName evidence="1">DEAD/DEAH box helicase</fullName>
    </submittedName>
</protein>
<keyword evidence="2" id="KW-1185">Reference proteome</keyword>